<evidence type="ECO:0000256" key="4">
    <source>
        <dbReference type="ARBA" id="ARBA00022729"/>
    </source>
</evidence>
<organism evidence="10 11">
    <name type="scientific">Chryseolinea lacunae</name>
    <dbReference type="NCBI Taxonomy" id="2801331"/>
    <lineage>
        <taxon>Bacteria</taxon>
        <taxon>Pseudomonadati</taxon>
        <taxon>Bacteroidota</taxon>
        <taxon>Cytophagia</taxon>
        <taxon>Cytophagales</taxon>
        <taxon>Fulvivirgaceae</taxon>
        <taxon>Chryseolinea</taxon>
    </lineage>
</organism>
<protein>
    <submittedName>
        <fullName evidence="10">C-type cytochrome</fullName>
    </submittedName>
</protein>
<keyword evidence="6" id="KW-0560">Oxidoreductase</keyword>
<evidence type="ECO:0000313" key="10">
    <source>
        <dbReference type="EMBL" id="MBL0740678.1"/>
    </source>
</evidence>
<keyword evidence="3 8" id="KW-0479">Metal-binding</keyword>
<dbReference type="PROSITE" id="PS51257">
    <property type="entry name" value="PROKAR_LIPOPROTEIN"/>
    <property type="match status" value="1"/>
</dbReference>
<dbReference type="Gene3D" id="1.10.760.10">
    <property type="entry name" value="Cytochrome c-like domain"/>
    <property type="match status" value="2"/>
</dbReference>
<dbReference type="PIRSF" id="PIRSF000294">
    <property type="entry name" value="Cytochrome-c_peroxidase"/>
    <property type="match status" value="1"/>
</dbReference>
<keyword evidence="7 8" id="KW-0408">Iron</keyword>
<dbReference type="InterPro" id="IPR026259">
    <property type="entry name" value="MauG/Cytc_peroxidase"/>
</dbReference>
<keyword evidence="4" id="KW-0732">Signal</keyword>
<dbReference type="InterPro" id="IPR009056">
    <property type="entry name" value="Cyt_c-like_dom"/>
</dbReference>
<keyword evidence="2 8" id="KW-0349">Heme</keyword>
<dbReference type="EMBL" id="JAERRB010000001">
    <property type="protein sequence ID" value="MBL0740678.1"/>
    <property type="molecule type" value="Genomic_DNA"/>
</dbReference>
<dbReference type="RefSeq" id="WP_202008001.1">
    <property type="nucleotide sequence ID" value="NZ_JAERRB010000001.1"/>
</dbReference>
<keyword evidence="11" id="KW-1185">Reference proteome</keyword>
<dbReference type="InterPro" id="IPR051395">
    <property type="entry name" value="Cytochrome_c_Peroxidase/MauG"/>
</dbReference>
<comment type="caution">
    <text evidence="10">The sequence shown here is derived from an EMBL/GenBank/DDBJ whole genome shotgun (WGS) entry which is preliminary data.</text>
</comment>
<proteinExistence type="predicted"/>
<gene>
    <name evidence="10" type="ORF">JI741_05585</name>
</gene>
<evidence type="ECO:0000256" key="1">
    <source>
        <dbReference type="ARBA" id="ARBA00004418"/>
    </source>
</evidence>
<evidence type="ECO:0000259" key="9">
    <source>
        <dbReference type="PROSITE" id="PS51007"/>
    </source>
</evidence>
<accession>A0ABS1KMW7</accession>
<evidence type="ECO:0000256" key="3">
    <source>
        <dbReference type="ARBA" id="ARBA00022723"/>
    </source>
</evidence>
<dbReference type="SUPFAM" id="SSF46626">
    <property type="entry name" value="Cytochrome c"/>
    <property type="match status" value="2"/>
</dbReference>
<sequence>MRTAIVFIIGLFLFGCGSEGISPADTAYVFQQPSNFPPATYTFENNPVTKDRFELGRALFYDPVLSADSTIACANCHQQVRSFSDPVHKFSKGVNDVSGFRNAPAIQNMAFQAHFFWDGGVNHLDFVPINAITSEIEMAESLSHVVTKLSRSDVYREKFENAFGTGEVSSQKMLYALSQFMNMMISADSRYDRYIRHEGETLTADEAAGMKLFATKCSTCHATDMFTDGTFRNNGLNETFAQDSGRARVTESADDRGKFKVPSLRNAELTFPYMHDGRFRTLQEVLNHYAHSVKESETLDPALKQNGALGIVMTDDEKAKIILYIKTLTDRNFTNDKRFSNPFLN</sequence>
<name>A0ABS1KMW7_9BACT</name>
<dbReference type="Proteomes" id="UP000613030">
    <property type="component" value="Unassembled WGS sequence"/>
</dbReference>
<evidence type="ECO:0000256" key="7">
    <source>
        <dbReference type="ARBA" id="ARBA00023004"/>
    </source>
</evidence>
<dbReference type="PANTHER" id="PTHR30600">
    <property type="entry name" value="CYTOCHROME C PEROXIDASE-RELATED"/>
    <property type="match status" value="1"/>
</dbReference>
<evidence type="ECO:0000256" key="8">
    <source>
        <dbReference type="PROSITE-ProRule" id="PRU00433"/>
    </source>
</evidence>
<comment type="subcellular location">
    <subcellularLocation>
        <location evidence="1">Periplasm</location>
    </subcellularLocation>
</comment>
<dbReference type="InterPro" id="IPR036909">
    <property type="entry name" value="Cyt_c-like_dom_sf"/>
</dbReference>
<evidence type="ECO:0000256" key="2">
    <source>
        <dbReference type="ARBA" id="ARBA00022617"/>
    </source>
</evidence>
<evidence type="ECO:0000313" key="11">
    <source>
        <dbReference type="Proteomes" id="UP000613030"/>
    </source>
</evidence>
<evidence type="ECO:0000256" key="5">
    <source>
        <dbReference type="ARBA" id="ARBA00022764"/>
    </source>
</evidence>
<reference evidence="10 11" key="1">
    <citation type="submission" date="2021-01" db="EMBL/GenBank/DDBJ databases">
        <title>Chryseolinea sp. Jin1 Genome sequencing and assembly.</title>
        <authorList>
            <person name="Kim I."/>
        </authorList>
    </citation>
    <scope>NUCLEOTIDE SEQUENCE [LARGE SCALE GENOMIC DNA]</scope>
    <source>
        <strain evidence="10 11">Jin1</strain>
    </source>
</reference>
<dbReference type="PROSITE" id="PS51007">
    <property type="entry name" value="CYTC"/>
    <property type="match status" value="1"/>
</dbReference>
<feature type="domain" description="Cytochrome c" evidence="9">
    <location>
        <begin position="204"/>
        <end position="329"/>
    </location>
</feature>
<dbReference type="Pfam" id="PF03150">
    <property type="entry name" value="CCP_MauG"/>
    <property type="match status" value="1"/>
</dbReference>
<evidence type="ECO:0000256" key="6">
    <source>
        <dbReference type="ARBA" id="ARBA00023002"/>
    </source>
</evidence>
<dbReference type="InterPro" id="IPR004852">
    <property type="entry name" value="Di-haem_cyt_c_peroxidsae"/>
</dbReference>
<keyword evidence="5" id="KW-0574">Periplasm</keyword>
<dbReference type="Pfam" id="PF00034">
    <property type="entry name" value="Cytochrom_C"/>
    <property type="match status" value="1"/>
</dbReference>